<evidence type="ECO:0000256" key="2">
    <source>
        <dbReference type="ARBA" id="ARBA00022679"/>
    </source>
</evidence>
<dbReference type="SMART" id="SM00672">
    <property type="entry name" value="CAP10"/>
    <property type="match status" value="1"/>
</dbReference>
<dbReference type="PANTHER" id="PTHR12203:SF35">
    <property type="entry name" value="PROTEIN O-GLUCOSYLTRANSFERASE 1"/>
    <property type="match status" value="1"/>
</dbReference>
<keyword evidence="2 4" id="KW-0808">Transferase</keyword>
<name>A0A438F9F9_VITVI</name>
<dbReference type="Pfam" id="PF05686">
    <property type="entry name" value="Glyco_transf_90"/>
    <property type="match status" value="1"/>
</dbReference>
<comment type="caution">
    <text evidence="4">The sequence shown here is derived from an EMBL/GenBank/DDBJ whole genome shotgun (WGS) entry which is preliminary data.</text>
</comment>
<dbReference type="InterPro" id="IPR051091">
    <property type="entry name" value="O-Glucosyltr/Glycosyltrsf_90"/>
</dbReference>
<evidence type="ECO:0000313" key="5">
    <source>
        <dbReference type="Proteomes" id="UP000288805"/>
    </source>
</evidence>
<dbReference type="EMBL" id="QGNW01001074">
    <property type="protein sequence ID" value="RVW56564.1"/>
    <property type="molecule type" value="Genomic_DNA"/>
</dbReference>
<gene>
    <name evidence="4" type="primary">CPIJ013394_0</name>
    <name evidence="4" type="ORF">CK203_086728</name>
</gene>
<dbReference type="GO" id="GO:0016740">
    <property type="term" value="F:transferase activity"/>
    <property type="evidence" value="ECO:0007669"/>
    <property type="project" value="UniProtKB-KW"/>
</dbReference>
<sequence>MRVSLRITTVELTLGDDGDVISDQPPSHSSILLCNAYASCSLPPLPASMHHFLAFLLPHNSRHLPDDFASQTKTVVGHNLNPTPWHLFPPKTFTEKTRYARVSKIIQCSYLTCRRRSITPTTTKIPEWHTRQSSNTVGKCPMFFTRIGHDLQPWVRSGISLSSVMEAQKFAAFRVVIVGGKLYVDFFYACVQSRAMFTVWGLLQLLRRYPGTVPDVDLMFDCMDKPTISREEHGSKPLPLFRYCTTMDHFDIPFPDWSFWGWPEIDIGPWDEEFIGIKQGSQVLNWTQKLSYAYWKGNPDVQSPVRVDLLQCNNSDIIGAQIMRQDWVEEAKNGFKESKLSNQCNHRYKIYAEGYAWSVSLKYILSCGSLALIIAPQYEEFFNHGLISMTNYWPISRLDICPSIKFAVSWGNTHHSEAKAIGKSGQDLMESMSMARVYDYMYHLITEYSKLLRFKPEPPPSAHEICEESLLCFADPTQRQCLERSTTYPSPTPPCTL</sequence>
<evidence type="ECO:0000259" key="3">
    <source>
        <dbReference type="SMART" id="SM00672"/>
    </source>
</evidence>
<dbReference type="AlphaFoldDB" id="A0A438F9F9"/>
<dbReference type="PANTHER" id="PTHR12203">
    <property type="entry name" value="KDEL LYS-ASP-GLU-LEU CONTAINING - RELATED"/>
    <property type="match status" value="1"/>
</dbReference>
<proteinExistence type="inferred from homology"/>
<feature type="domain" description="Glycosyl transferase CAP10" evidence="3">
    <location>
        <begin position="212"/>
        <end position="455"/>
    </location>
</feature>
<organism evidence="4 5">
    <name type="scientific">Vitis vinifera</name>
    <name type="common">Grape</name>
    <dbReference type="NCBI Taxonomy" id="29760"/>
    <lineage>
        <taxon>Eukaryota</taxon>
        <taxon>Viridiplantae</taxon>
        <taxon>Streptophyta</taxon>
        <taxon>Embryophyta</taxon>
        <taxon>Tracheophyta</taxon>
        <taxon>Spermatophyta</taxon>
        <taxon>Magnoliopsida</taxon>
        <taxon>eudicotyledons</taxon>
        <taxon>Gunneridae</taxon>
        <taxon>Pentapetalae</taxon>
        <taxon>rosids</taxon>
        <taxon>Vitales</taxon>
        <taxon>Vitaceae</taxon>
        <taxon>Viteae</taxon>
        <taxon>Vitis</taxon>
    </lineage>
</organism>
<comment type="similarity">
    <text evidence="1">Belongs to the glycosyltransferase 90 family.</text>
</comment>
<evidence type="ECO:0000313" key="4">
    <source>
        <dbReference type="EMBL" id="RVW56564.1"/>
    </source>
</evidence>
<dbReference type="Proteomes" id="UP000288805">
    <property type="component" value="Unassembled WGS sequence"/>
</dbReference>
<reference evidence="4 5" key="1">
    <citation type="journal article" date="2018" name="PLoS Genet.">
        <title>Population sequencing reveals clonal diversity and ancestral inbreeding in the grapevine cultivar Chardonnay.</title>
        <authorList>
            <person name="Roach M.J."/>
            <person name="Johnson D.L."/>
            <person name="Bohlmann J."/>
            <person name="van Vuuren H.J."/>
            <person name="Jones S.J."/>
            <person name="Pretorius I.S."/>
            <person name="Schmidt S.A."/>
            <person name="Borneman A.R."/>
        </authorList>
    </citation>
    <scope>NUCLEOTIDE SEQUENCE [LARGE SCALE GENOMIC DNA]</scope>
    <source>
        <strain evidence="5">cv. Chardonnay</strain>
        <tissue evidence="4">Leaf</tissue>
    </source>
</reference>
<protein>
    <submittedName>
        <fullName evidence="4">O-glucosyltransferase rumi-like</fullName>
    </submittedName>
</protein>
<accession>A0A438F9F9</accession>
<dbReference type="InterPro" id="IPR006598">
    <property type="entry name" value="CAP10"/>
</dbReference>
<evidence type="ECO:0000256" key="1">
    <source>
        <dbReference type="ARBA" id="ARBA00010118"/>
    </source>
</evidence>